<dbReference type="AlphaFoldDB" id="A0AAE1AT89"/>
<evidence type="ECO:0000313" key="10">
    <source>
        <dbReference type="EMBL" id="KAK3792342.1"/>
    </source>
</evidence>
<dbReference type="SUPFAM" id="SSF50978">
    <property type="entry name" value="WD40 repeat-like"/>
    <property type="match status" value="1"/>
</dbReference>
<evidence type="ECO:0000256" key="6">
    <source>
        <dbReference type="PROSITE-ProRule" id="PRU00267"/>
    </source>
</evidence>
<dbReference type="Pfam" id="PF24815">
    <property type="entry name" value="HMG_WDHD1"/>
    <property type="match status" value="1"/>
</dbReference>
<dbReference type="InterPro" id="IPR022100">
    <property type="entry name" value="WDHD1/CFT4_beta-prop_2nd"/>
</dbReference>
<dbReference type="GO" id="GO:0043596">
    <property type="term" value="C:nuclear replication fork"/>
    <property type="evidence" value="ECO:0007669"/>
    <property type="project" value="TreeGrafter"/>
</dbReference>
<dbReference type="SMART" id="SM00320">
    <property type="entry name" value="WD40"/>
    <property type="match status" value="5"/>
</dbReference>
<evidence type="ECO:0000256" key="8">
    <source>
        <dbReference type="SAM" id="MobiDB-lite"/>
    </source>
</evidence>
<dbReference type="InterPro" id="IPR009071">
    <property type="entry name" value="HMG_box_dom"/>
</dbReference>
<evidence type="ECO:0000256" key="1">
    <source>
        <dbReference type="ARBA" id="ARBA00004123"/>
    </source>
</evidence>
<dbReference type="GO" id="GO:0003677">
    <property type="term" value="F:DNA binding"/>
    <property type="evidence" value="ECO:0007669"/>
    <property type="project" value="UniProtKB-UniRule"/>
</dbReference>
<dbReference type="InterPro" id="IPR015943">
    <property type="entry name" value="WD40/YVTN_repeat-like_dom_sf"/>
</dbReference>
<dbReference type="Pfam" id="PF24817">
    <property type="entry name" value="WD40_WDHD1_1st"/>
    <property type="match status" value="1"/>
</dbReference>
<dbReference type="PANTHER" id="PTHR19932">
    <property type="entry name" value="WD REPEAT AND HMG-BOX DNA BINDING PROTEIN"/>
    <property type="match status" value="1"/>
</dbReference>
<keyword evidence="3" id="KW-0677">Repeat</keyword>
<sequence length="1054" mass="116991">MKPLKLAHRDGHTSVCYDTSGSFILTGGSDGKVCIWEGKDDTDTTTVAVGEKVFAVAFQGGRFFAATDENTIRIHTFPDGVGDGLVTRFTSPCRCFCISEDGSLLIAGADDFKIKVISMEENECICLYSEHQAPILSVSFDPTKEFAASASCDGTVKIWGIHDGTTEKSLNLLTKCSEPSQAKSLCQMCWSKDGDFLLIPVQNEIHVCLRSSWEVIKKIQHSDVKEAINTMVMSQDGTYLAFGCVNGEMGIYHWQDMKLIDKHSHPKRLSITSMSWNPKNQSEVAFCDNSGQLGFLDTVVATSKPSDTNQAAENNAFNDADDDDILASANGEGADLDEINKFLDDGDEENSIDIGSIKRSLLPEENDNDDAASVVSSKIEDSRPVQQGPAAPSFPPVQAPFQPGSTPEHLSNRFMVWNSVGIIRQYVTDDENSIDVEFHDTSTHHALHIDNKNDFEMADLSSQAVVFASHGAGDGPSKLLCMHFGSWDSHKEWSYDMPEGENIQAITVSDKWAALATDSRTIRIFSIGGLQRHVFTLPGDVVSLASHRDRLLVAYHRGLSPIPGDQCMGVYLMRIGQGSSFKVIVNGEALPLSRASKLAWLGFSDEGAPFYMDVEGIVRTQDKHCWVPVANTRQLVKGKSDHYWLVSISLKQQQIRCIPCKGSRFPATLPRPALAVLPLQMSLCDMESEKSKYEEAYQRNSLISRSLAYLHIEDCEEINKAVREDLMKLFAFAAKSERDFRALEVCEMMGDQSLLQIAATYAMRLRRMQLAERVNEYINTRQQQQEEDDEINLAEEEFNAENASLRHDESDEEEECETMDTDSQPEQISGPCLVTKVEKSAKSIERPSGRLNPFKVTGSADRKSVKGTQIFDKMEKTTPKASNIFVPLPVSIKKSGKKPSGNQTKLGFSKGTKTAAPEIKNEVASQNIDEGKSENQPMKKKASAFDLWFEANKEEIRNAHPEESDEDLVQKAAEDFRAMSKEDRQVWVQKAKSENAAVTTSEAAKKRKMPTEENEHQKAVREEPKRIKTDPELGKKAPLSQSTNAKLARFAKSD</sequence>
<evidence type="ECO:0000256" key="2">
    <source>
        <dbReference type="ARBA" id="ARBA00022574"/>
    </source>
</evidence>
<dbReference type="GO" id="GO:0003682">
    <property type="term" value="F:chromatin binding"/>
    <property type="evidence" value="ECO:0007669"/>
    <property type="project" value="TreeGrafter"/>
</dbReference>
<proteinExistence type="predicted"/>
<evidence type="ECO:0000256" key="4">
    <source>
        <dbReference type="ARBA" id="ARBA00023242"/>
    </source>
</evidence>
<feature type="compositionally biased region" description="Basic and acidic residues" evidence="8">
    <location>
        <begin position="836"/>
        <end position="848"/>
    </location>
</feature>
<evidence type="ECO:0000259" key="9">
    <source>
        <dbReference type="PROSITE" id="PS50118"/>
    </source>
</evidence>
<feature type="region of interest" description="Disordered" evidence="8">
    <location>
        <begin position="987"/>
        <end position="1054"/>
    </location>
</feature>
<feature type="repeat" description="WD" evidence="5">
    <location>
        <begin position="5"/>
        <end position="46"/>
    </location>
</feature>
<keyword evidence="11" id="KW-1185">Reference proteome</keyword>
<reference evidence="10" key="1">
    <citation type="journal article" date="2023" name="G3 (Bethesda)">
        <title>A reference genome for the long-term kleptoplast-retaining sea slug Elysia crispata morphotype clarki.</title>
        <authorList>
            <person name="Eastman K.E."/>
            <person name="Pendleton A.L."/>
            <person name="Shaikh M.A."/>
            <person name="Suttiyut T."/>
            <person name="Ogas R."/>
            <person name="Tomko P."/>
            <person name="Gavelis G."/>
            <person name="Widhalm J.R."/>
            <person name="Wisecaver J.H."/>
        </authorList>
    </citation>
    <scope>NUCLEOTIDE SEQUENCE</scope>
    <source>
        <strain evidence="10">ECLA1</strain>
    </source>
</reference>
<dbReference type="Pfam" id="PF12341">
    <property type="entry name" value="Mcl1_mid"/>
    <property type="match status" value="1"/>
</dbReference>
<feature type="DNA-binding region" description="HMG box" evidence="6">
    <location>
        <begin position="938"/>
        <end position="1006"/>
    </location>
</feature>
<feature type="compositionally biased region" description="Basic and acidic residues" evidence="8">
    <location>
        <begin position="1009"/>
        <end position="1035"/>
    </location>
</feature>
<dbReference type="PROSITE" id="PS50082">
    <property type="entry name" value="WD_REPEATS_2"/>
    <property type="match status" value="2"/>
</dbReference>
<feature type="repeat" description="WD" evidence="5">
    <location>
        <begin position="128"/>
        <end position="169"/>
    </location>
</feature>
<keyword evidence="4 6" id="KW-0539">Nucleus</keyword>
<feature type="region of interest" description="Disordered" evidence="8">
    <location>
        <begin position="357"/>
        <end position="406"/>
    </location>
</feature>
<dbReference type="InterPro" id="IPR055339">
    <property type="entry name" value="HMG-box_WDHD1"/>
</dbReference>
<keyword evidence="7" id="KW-0175">Coiled coil</keyword>
<dbReference type="InterPro" id="IPR001680">
    <property type="entry name" value="WD40_rpt"/>
</dbReference>
<evidence type="ECO:0000313" key="11">
    <source>
        <dbReference type="Proteomes" id="UP001283361"/>
    </source>
</evidence>
<comment type="subcellular location">
    <subcellularLocation>
        <location evidence="1">Nucleus</location>
    </subcellularLocation>
</comment>
<accession>A0AAE1AT89</accession>
<protein>
    <recommendedName>
        <fullName evidence="9">HMG box domain-containing protein</fullName>
    </recommendedName>
</protein>
<evidence type="ECO:0000256" key="5">
    <source>
        <dbReference type="PROSITE-ProRule" id="PRU00221"/>
    </source>
</evidence>
<dbReference type="Gene3D" id="1.10.30.10">
    <property type="entry name" value="High mobility group box domain"/>
    <property type="match status" value="1"/>
</dbReference>
<feature type="domain" description="HMG box" evidence="9">
    <location>
        <begin position="938"/>
        <end position="1006"/>
    </location>
</feature>
<dbReference type="SUPFAM" id="SSF47095">
    <property type="entry name" value="HMG-box"/>
    <property type="match status" value="1"/>
</dbReference>
<keyword evidence="2 5" id="KW-0853">WD repeat</keyword>
<feature type="region of interest" description="Disordered" evidence="8">
    <location>
        <begin position="800"/>
        <end position="860"/>
    </location>
</feature>
<dbReference type="InterPro" id="IPR057646">
    <property type="entry name" value="WD40_WDHD1_1st"/>
</dbReference>
<dbReference type="GO" id="GO:0006261">
    <property type="term" value="P:DNA-templated DNA replication"/>
    <property type="evidence" value="ECO:0007669"/>
    <property type="project" value="InterPro"/>
</dbReference>
<dbReference type="InterPro" id="IPR048591">
    <property type="entry name" value="WDHD1/CFT4_hel"/>
</dbReference>
<dbReference type="PROSITE" id="PS50118">
    <property type="entry name" value="HMG_BOX_2"/>
    <property type="match status" value="1"/>
</dbReference>
<dbReference type="PANTHER" id="PTHR19932:SF10">
    <property type="entry name" value="WD REPEAT AND HMG-BOX DNA-BINDING PROTEIN 1"/>
    <property type="match status" value="1"/>
</dbReference>
<evidence type="ECO:0000256" key="3">
    <source>
        <dbReference type="ARBA" id="ARBA00022737"/>
    </source>
</evidence>
<feature type="coiled-coil region" evidence="7">
    <location>
        <begin position="767"/>
        <end position="797"/>
    </location>
</feature>
<dbReference type="GO" id="GO:0000278">
    <property type="term" value="P:mitotic cell cycle"/>
    <property type="evidence" value="ECO:0007669"/>
    <property type="project" value="TreeGrafter"/>
</dbReference>
<feature type="compositionally biased region" description="Acidic residues" evidence="8">
    <location>
        <begin position="810"/>
        <end position="820"/>
    </location>
</feature>
<comment type="caution">
    <text evidence="10">The sequence shown here is derived from an EMBL/GenBank/DDBJ whole genome shotgun (WGS) entry which is preliminary data.</text>
</comment>
<organism evidence="10 11">
    <name type="scientific">Elysia crispata</name>
    <name type="common">lettuce slug</name>
    <dbReference type="NCBI Taxonomy" id="231223"/>
    <lineage>
        <taxon>Eukaryota</taxon>
        <taxon>Metazoa</taxon>
        <taxon>Spiralia</taxon>
        <taxon>Lophotrochozoa</taxon>
        <taxon>Mollusca</taxon>
        <taxon>Gastropoda</taxon>
        <taxon>Heterobranchia</taxon>
        <taxon>Euthyneura</taxon>
        <taxon>Panpulmonata</taxon>
        <taxon>Sacoglossa</taxon>
        <taxon>Placobranchoidea</taxon>
        <taxon>Plakobranchidae</taxon>
        <taxon>Elysia</taxon>
    </lineage>
</organism>
<evidence type="ECO:0000256" key="7">
    <source>
        <dbReference type="SAM" id="Coils"/>
    </source>
</evidence>
<dbReference type="SUPFAM" id="SSF101898">
    <property type="entry name" value="NHL repeat"/>
    <property type="match status" value="1"/>
</dbReference>
<dbReference type="PROSITE" id="PS50294">
    <property type="entry name" value="WD_REPEATS_REGION"/>
    <property type="match status" value="2"/>
</dbReference>
<dbReference type="Proteomes" id="UP001283361">
    <property type="component" value="Unassembled WGS sequence"/>
</dbReference>
<dbReference type="CDD" id="cd21993">
    <property type="entry name" value="HMG-box_WDHD1"/>
    <property type="match status" value="1"/>
</dbReference>
<feature type="region of interest" description="Disordered" evidence="8">
    <location>
        <begin position="891"/>
        <end position="939"/>
    </location>
</feature>
<dbReference type="EMBL" id="JAWDGP010001379">
    <property type="protein sequence ID" value="KAK3792342.1"/>
    <property type="molecule type" value="Genomic_DNA"/>
</dbReference>
<dbReference type="InterPro" id="IPR036322">
    <property type="entry name" value="WD40_repeat_dom_sf"/>
</dbReference>
<dbReference type="Gene3D" id="2.130.10.10">
    <property type="entry name" value="YVTN repeat-like/Quinoprotein amine dehydrogenase"/>
    <property type="match status" value="2"/>
</dbReference>
<dbReference type="InterPro" id="IPR036910">
    <property type="entry name" value="HMG_box_dom_sf"/>
</dbReference>
<dbReference type="Pfam" id="PF20946">
    <property type="entry name" value="Ctf4_C"/>
    <property type="match status" value="1"/>
</dbReference>
<name>A0AAE1AT89_9GAST</name>
<keyword evidence="6" id="KW-0238">DNA-binding</keyword>
<gene>
    <name evidence="10" type="ORF">RRG08_046651</name>
</gene>
<dbReference type="GO" id="GO:0006281">
    <property type="term" value="P:DNA repair"/>
    <property type="evidence" value="ECO:0007669"/>
    <property type="project" value="TreeGrafter"/>
</dbReference>